<accession>A0A2T9KDX5</accession>
<comment type="caution">
    <text evidence="1">The sequence shown here is derived from an EMBL/GenBank/DDBJ whole genome shotgun (WGS) entry which is preliminary data.</text>
</comment>
<protein>
    <recommendedName>
        <fullName evidence="3">Right-handed parallel beta-helix repeat-containing protein</fullName>
    </recommendedName>
</protein>
<dbReference type="InterPro" id="IPR011050">
    <property type="entry name" value="Pectin_lyase_fold/virulence"/>
</dbReference>
<dbReference type="EMBL" id="QDKQ01000004">
    <property type="protein sequence ID" value="PVM94187.1"/>
    <property type="molecule type" value="Genomic_DNA"/>
</dbReference>
<sequence>MRGFRAINLTVGWSCDEVFSFAHGAVEDALVQDCIFAEALRIAGGTSHPDWTHPKGAHSMGMLIGRRNLGVRIVSNLFAFNFFRNPAVHVASQACVVGNIIYSPFENAAHVYVDKGQGPREAVFSGNWLVDGPKLHGNRVSAAVAKPQPMTSGTVEIYDNGRVMLDQALPASVRATITHCGARPTLADGFSERIRRAVLDRTGGWRDGPDLPWPPPGPSEPDWRAAPGTTGALLRYAARHNALLGGRTP</sequence>
<name>A0A2T9KDX5_9CAUL</name>
<evidence type="ECO:0008006" key="3">
    <source>
        <dbReference type="Google" id="ProtNLM"/>
    </source>
</evidence>
<evidence type="ECO:0000313" key="1">
    <source>
        <dbReference type="EMBL" id="PVM94187.1"/>
    </source>
</evidence>
<organism evidence="1 2">
    <name type="scientific">Caulobacter endophyticus</name>
    <dbReference type="NCBI Taxonomy" id="2172652"/>
    <lineage>
        <taxon>Bacteria</taxon>
        <taxon>Pseudomonadati</taxon>
        <taxon>Pseudomonadota</taxon>
        <taxon>Alphaproteobacteria</taxon>
        <taxon>Caulobacterales</taxon>
        <taxon>Caulobacteraceae</taxon>
        <taxon>Caulobacter</taxon>
    </lineage>
</organism>
<reference evidence="1 2" key="1">
    <citation type="submission" date="2018-04" db="EMBL/GenBank/DDBJ databases">
        <title>The genome sequence of Caulobacter sp. 744.</title>
        <authorList>
            <person name="Gao J."/>
            <person name="Sun J."/>
        </authorList>
    </citation>
    <scope>NUCLEOTIDE SEQUENCE [LARGE SCALE GENOMIC DNA]</scope>
    <source>
        <strain evidence="1 2">774</strain>
    </source>
</reference>
<dbReference type="Proteomes" id="UP000245073">
    <property type="component" value="Unassembled WGS sequence"/>
</dbReference>
<keyword evidence="2" id="KW-1185">Reference proteome</keyword>
<proteinExistence type="predicted"/>
<dbReference type="SUPFAM" id="SSF51126">
    <property type="entry name" value="Pectin lyase-like"/>
    <property type="match status" value="1"/>
</dbReference>
<gene>
    <name evidence="1" type="ORF">DDF67_00235</name>
</gene>
<evidence type="ECO:0000313" key="2">
    <source>
        <dbReference type="Proteomes" id="UP000245073"/>
    </source>
</evidence>
<dbReference type="AlphaFoldDB" id="A0A2T9KDX5"/>